<evidence type="ECO:0008006" key="3">
    <source>
        <dbReference type="Google" id="ProtNLM"/>
    </source>
</evidence>
<sequence length="134" mass="14937">MRWIYLVIPVLILTGCAGSPLGNLIFNKRYQTSKDVSASWVGASADELMMAWGPPQNSQALSNGSSILVYQYDWIVNGYDSSMWNYIPEYANCERRFLVENGIITRWYSSGGCPKRPKGAKLIDGNVPVPEPTL</sequence>
<dbReference type="Proteomes" id="UP000778262">
    <property type="component" value="Unassembled WGS sequence"/>
</dbReference>
<dbReference type="AlphaFoldDB" id="A0A9Q4XPW5"/>
<reference evidence="1" key="1">
    <citation type="submission" date="2018-11" db="EMBL/GenBank/DDBJ databases">
        <title>Genomics analysis of Putative Virulence Factors on Adhesion and Cytotoxicity for Cronobacter spp.</title>
        <authorList>
            <person name="Cui J."/>
        </authorList>
    </citation>
    <scope>NUCLEOTIDE SEQUENCE</scope>
    <source>
        <strain evidence="1">SD69</strain>
    </source>
</reference>
<dbReference type="PROSITE" id="PS51257">
    <property type="entry name" value="PROKAR_LIPOPROTEIN"/>
    <property type="match status" value="1"/>
</dbReference>
<dbReference type="EMBL" id="RPBY01000017">
    <property type="protein sequence ID" value="NCH90084.1"/>
    <property type="molecule type" value="Genomic_DNA"/>
</dbReference>
<comment type="caution">
    <text evidence="1">The sequence shown here is derived from an EMBL/GenBank/DDBJ whole genome shotgun (WGS) entry which is preliminary data.</text>
</comment>
<gene>
    <name evidence="1" type="ORF">EHJ13_22015</name>
</gene>
<accession>A0A9Q4XPW5</accession>
<evidence type="ECO:0000313" key="2">
    <source>
        <dbReference type="Proteomes" id="UP000778262"/>
    </source>
</evidence>
<name>A0A9Q4XPW5_9ENTR</name>
<protein>
    <recommendedName>
        <fullName evidence="3">Lipoprotein</fullName>
    </recommendedName>
</protein>
<proteinExistence type="predicted"/>
<organism evidence="1 2">
    <name type="scientific">Cronobacter dublinensis</name>
    <dbReference type="NCBI Taxonomy" id="413497"/>
    <lineage>
        <taxon>Bacteria</taxon>
        <taxon>Pseudomonadati</taxon>
        <taxon>Pseudomonadota</taxon>
        <taxon>Gammaproteobacteria</taxon>
        <taxon>Enterobacterales</taxon>
        <taxon>Enterobacteriaceae</taxon>
        <taxon>Cronobacter</taxon>
    </lineage>
</organism>
<evidence type="ECO:0000313" key="1">
    <source>
        <dbReference type="EMBL" id="NCH90084.1"/>
    </source>
</evidence>